<sequence length="128" mass="14161">MCVSIEELKVYCKLYTFQQGTTLLLIFLPQFLAYYHTIDVPEVNKLSVLWLAVDQNSQDLAVWDSPLTTTEGLVIQILSLVSNPLVSKQGLIEVEFKPAVCSWFSGTSSVMVSSSQSQDSSLHGSSQL</sequence>
<organism evidence="1 2">
    <name type="scientific">Entomophthora muscae</name>
    <dbReference type="NCBI Taxonomy" id="34485"/>
    <lineage>
        <taxon>Eukaryota</taxon>
        <taxon>Fungi</taxon>
        <taxon>Fungi incertae sedis</taxon>
        <taxon>Zoopagomycota</taxon>
        <taxon>Entomophthoromycotina</taxon>
        <taxon>Entomophthoromycetes</taxon>
        <taxon>Entomophthorales</taxon>
        <taxon>Entomophthoraceae</taxon>
        <taxon>Entomophthora</taxon>
    </lineage>
</organism>
<name>A0ACC2TT03_9FUNG</name>
<reference evidence="1" key="1">
    <citation type="submission" date="2022-04" db="EMBL/GenBank/DDBJ databases">
        <title>Genome of the entomopathogenic fungus Entomophthora muscae.</title>
        <authorList>
            <person name="Elya C."/>
            <person name="Lovett B.R."/>
            <person name="Lee E."/>
            <person name="Macias A.M."/>
            <person name="Hajek A.E."/>
            <person name="De Bivort B.L."/>
            <person name="Kasson M.T."/>
            <person name="De Fine Licht H.H."/>
            <person name="Stajich J.E."/>
        </authorList>
    </citation>
    <scope>NUCLEOTIDE SEQUENCE</scope>
    <source>
        <strain evidence="1">Berkeley</strain>
    </source>
</reference>
<gene>
    <name evidence="1" type="ORF">DSO57_1039778</name>
</gene>
<keyword evidence="2" id="KW-1185">Reference proteome</keyword>
<protein>
    <submittedName>
        <fullName evidence="1">Uncharacterized protein</fullName>
    </submittedName>
</protein>
<proteinExistence type="predicted"/>
<accession>A0ACC2TT03</accession>
<evidence type="ECO:0000313" key="1">
    <source>
        <dbReference type="EMBL" id="KAJ9077803.1"/>
    </source>
</evidence>
<dbReference type="EMBL" id="QTSX02002178">
    <property type="protein sequence ID" value="KAJ9077803.1"/>
    <property type="molecule type" value="Genomic_DNA"/>
</dbReference>
<comment type="caution">
    <text evidence="1">The sequence shown here is derived from an EMBL/GenBank/DDBJ whole genome shotgun (WGS) entry which is preliminary data.</text>
</comment>
<dbReference type="Proteomes" id="UP001165960">
    <property type="component" value="Unassembled WGS sequence"/>
</dbReference>
<evidence type="ECO:0000313" key="2">
    <source>
        <dbReference type="Proteomes" id="UP001165960"/>
    </source>
</evidence>